<dbReference type="NCBIfam" id="TIGR01180">
    <property type="entry name" value="aman2_put"/>
    <property type="match status" value="1"/>
</dbReference>
<dbReference type="PANTHER" id="PTHR12143:SF19">
    <property type="entry name" value="PEPTIDE-N(4)-(N-ACETYL-BETA-GLUCOSAMINYL)ASPARAGINE AMIDASE"/>
    <property type="match status" value="1"/>
</dbReference>
<keyword evidence="8" id="KW-1185">Reference proteome</keyword>
<accession>A0A1M5DMF5</accession>
<keyword evidence="4" id="KW-0472">Membrane</keyword>
<dbReference type="EMBL" id="FQUX01000006">
    <property type="protein sequence ID" value="SHF68208.1"/>
    <property type="molecule type" value="Genomic_DNA"/>
</dbReference>
<dbReference type="InterPro" id="IPR012939">
    <property type="entry name" value="Glyco_hydro_92"/>
</dbReference>
<evidence type="ECO:0000256" key="3">
    <source>
        <dbReference type="ARBA" id="ARBA00022837"/>
    </source>
</evidence>
<evidence type="ECO:0000313" key="7">
    <source>
        <dbReference type="EMBL" id="SHF68208.1"/>
    </source>
</evidence>
<dbReference type="GO" id="GO:0006516">
    <property type="term" value="P:glycoprotein catabolic process"/>
    <property type="evidence" value="ECO:0007669"/>
    <property type="project" value="TreeGrafter"/>
</dbReference>
<dbReference type="Gene3D" id="3.30.2080.10">
    <property type="entry name" value="GH92 mannosidase domain"/>
    <property type="match status" value="1"/>
</dbReference>
<name>A0A1M5DMF5_9FLAO</name>
<evidence type="ECO:0000259" key="6">
    <source>
        <dbReference type="Pfam" id="PF17678"/>
    </source>
</evidence>
<dbReference type="AlphaFoldDB" id="A0A1M5DMF5"/>
<evidence type="ECO:0000256" key="2">
    <source>
        <dbReference type="ARBA" id="ARBA00011245"/>
    </source>
</evidence>
<dbReference type="InterPro" id="IPR008928">
    <property type="entry name" value="6-hairpin_glycosidase_sf"/>
</dbReference>
<dbReference type="InterPro" id="IPR005887">
    <property type="entry name" value="GH92_a_mannosidase_put"/>
</dbReference>
<dbReference type="InterPro" id="IPR014718">
    <property type="entry name" value="GH-type_carb-bd"/>
</dbReference>
<dbReference type="GO" id="GO:0005975">
    <property type="term" value="P:carbohydrate metabolic process"/>
    <property type="evidence" value="ECO:0007669"/>
    <property type="project" value="InterPro"/>
</dbReference>
<dbReference type="Pfam" id="PF07971">
    <property type="entry name" value="Glyco_hydro_92"/>
    <property type="match status" value="1"/>
</dbReference>
<comment type="cofactor">
    <cofactor evidence="1">
        <name>Ca(2+)</name>
        <dbReference type="ChEBI" id="CHEBI:29108"/>
    </cofactor>
</comment>
<keyword evidence="3" id="KW-0106">Calcium</keyword>
<sequence>MKLLKRIAKITVIAIVTAIGIVLAAISIASYKYNTIVKATPNNRTDNFSPGQLGKYVNTFIGTGGFPYWVCGFNFPGATVPFGMVRLSPETMSFFNNTKDFSTSGYYYGDNKILGFSHTRLAGTGATDGGHFLFTPTTTPIDKIDFHSDYSHKFSHKNETAFPGYYRVALKKEAIVAELTTTVRSGLHRYSFTKEGNRNLLIHITNTTGNHRAKEGFANILPKNNEIEGLVRTFGSFASRFGGVQVFFVAKFDQPFSDYGIWDGQTLDKKGLSKKSDSLKIYLGFAQDIINAKVGISHVSIENARLNLETEAGHFNFAEILQMAKDKWERKLALIKIEGGTPEDKKVFYSALYRSFQMPTIFNDVNGEYKGFDKKIHQAKDFNYYTDLSLWDTFRTVHPLFNLIAKNEQRDMLVSLVEMSKQGGSLPRWPSGYGYSNSMLGSPADMVIAESYLKGIHNFDIHLAYKKMRQVALEPIPKDSSAAGREEINGYLTYGYCPTEFGDEAVSKTLEYAWADHSISLLAKELQLPEDQALFESHSKFYKNVWNPDTQYFQSRYKDGRFVEKFKPLQLTYTDWDDEYTKDYTEGSALQWRWAVPYDMDGLVSLFKDKDYFVDELNNFFAKADPKMATWTPGSYYWHGNEPDIHAAYLFNAVDRPDLTQKWVRWILDNKYDNSYVGIDGNDDAGTLSAWYIFSSLGFYPIAGTDIYQLGAPLFKNAVLQMGEHQLTIGTENYDPSNIYVKKILLNSKPLDRTWIKHKEIANGGQLTFIMAKEPHYLINQQSSKSTL</sequence>
<dbReference type="OrthoDB" id="9804511at2"/>
<dbReference type="Pfam" id="PF17678">
    <property type="entry name" value="Glyco_hydro_92N"/>
    <property type="match status" value="1"/>
</dbReference>
<dbReference type="Gene3D" id="2.70.98.10">
    <property type="match status" value="1"/>
</dbReference>
<keyword evidence="4" id="KW-0812">Transmembrane</keyword>
<dbReference type="Proteomes" id="UP000184406">
    <property type="component" value="Unassembled WGS sequence"/>
</dbReference>
<dbReference type="SUPFAM" id="SSF48208">
    <property type="entry name" value="Six-hairpin glycosidases"/>
    <property type="match status" value="1"/>
</dbReference>
<feature type="domain" description="Glycosyl hydrolase family 92 N-terminal" evidence="6">
    <location>
        <begin position="56"/>
        <end position="297"/>
    </location>
</feature>
<organism evidence="7 8">
    <name type="scientific">Arenibacter palladensis</name>
    <dbReference type="NCBI Taxonomy" id="237373"/>
    <lineage>
        <taxon>Bacteria</taxon>
        <taxon>Pseudomonadati</taxon>
        <taxon>Bacteroidota</taxon>
        <taxon>Flavobacteriia</taxon>
        <taxon>Flavobacteriales</taxon>
        <taxon>Flavobacteriaceae</taxon>
        <taxon>Arenibacter</taxon>
    </lineage>
</organism>
<gene>
    <name evidence="7" type="ORF">SAMN03080594_106161</name>
</gene>
<feature type="domain" description="Glycosyl hydrolase family 92" evidence="5">
    <location>
        <begin position="303"/>
        <end position="772"/>
    </location>
</feature>
<evidence type="ECO:0000313" key="8">
    <source>
        <dbReference type="Proteomes" id="UP000184406"/>
    </source>
</evidence>
<dbReference type="GO" id="GO:0000224">
    <property type="term" value="F:peptide-N4-(N-acetyl-beta-glucosaminyl)asparagine amidase activity"/>
    <property type="evidence" value="ECO:0007669"/>
    <property type="project" value="TreeGrafter"/>
</dbReference>
<dbReference type="GO" id="GO:0005829">
    <property type="term" value="C:cytosol"/>
    <property type="evidence" value="ECO:0007669"/>
    <property type="project" value="TreeGrafter"/>
</dbReference>
<keyword evidence="4" id="KW-1133">Transmembrane helix</keyword>
<dbReference type="Gene3D" id="1.20.1610.10">
    <property type="entry name" value="alpha-1,2-mannosidases domains"/>
    <property type="match status" value="1"/>
</dbReference>
<feature type="transmembrane region" description="Helical" evidence="4">
    <location>
        <begin position="12"/>
        <end position="31"/>
    </location>
</feature>
<dbReference type="RefSeq" id="WP_072863517.1">
    <property type="nucleotide sequence ID" value="NZ_FQUX01000006.1"/>
</dbReference>
<protein>
    <submittedName>
        <fullName evidence="7">Alpha-1,2-mannosidase, putative</fullName>
    </submittedName>
</protein>
<evidence type="ECO:0000256" key="1">
    <source>
        <dbReference type="ARBA" id="ARBA00001913"/>
    </source>
</evidence>
<dbReference type="Gene3D" id="1.20.1050.60">
    <property type="entry name" value="alpha-1,2-mannosidase"/>
    <property type="match status" value="1"/>
</dbReference>
<dbReference type="InterPro" id="IPR041371">
    <property type="entry name" value="GH92_N"/>
</dbReference>
<proteinExistence type="predicted"/>
<dbReference type="PANTHER" id="PTHR12143">
    <property type="entry name" value="PEPTIDE N-GLYCANASE PNGASE -RELATED"/>
    <property type="match status" value="1"/>
</dbReference>
<evidence type="ECO:0000259" key="5">
    <source>
        <dbReference type="Pfam" id="PF07971"/>
    </source>
</evidence>
<dbReference type="InterPro" id="IPR050883">
    <property type="entry name" value="PNGase"/>
</dbReference>
<comment type="subunit">
    <text evidence="2">Monomer.</text>
</comment>
<dbReference type="GO" id="GO:0030246">
    <property type="term" value="F:carbohydrate binding"/>
    <property type="evidence" value="ECO:0007669"/>
    <property type="project" value="InterPro"/>
</dbReference>
<dbReference type="FunFam" id="3.30.2080.10:FF:000001">
    <property type="entry name" value="Alpha-1,2-mannosidase subfamily"/>
    <property type="match status" value="1"/>
</dbReference>
<reference evidence="8" key="1">
    <citation type="submission" date="2016-11" db="EMBL/GenBank/DDBJ databases">
        <authorList>
            <person name="Varghese N."/>
            <person name="Submissions S."/>
        </authorList>
    </citation>
    <scope>NUCLEOTIDE SEQUENCE [LARGE SCALE GENOMIC DNA]</scope>
    <source>
        <strain evidence="8">DSM 17539</strain>
    </source>
</reference>
<evidence type="ECO:0000256" key="4">
    <source>
        <dbReference type="SAM" id="Phobius"/>
    </source>
</evidence>